<dbReference type="GO" id="GO:0008270">
    <property type="term" value="F:zinc ion binding"/>
    <property type="evidence" value="ECO:0007669"/>
    <property type="project" value="UniProtKB-KW"/>
</dbReference>
<evidence type="ECO:0000259" key="7">
    <source>
        <dbReference type="PROSITE" id="PS50115"/>
    </source>
</evidence>
<dbReference type="GO" id="GO:0005737">
    <property type="term" value="C:cytoplasm"/>
    <property type="evidence" value="ECO:0007669"/>
    <property type="project" value="TreeGrafter"/>
</dbReference>
<dbReference type="InterPro" id="IPR037278">
    <property type="entry name" value="ARFGAP/RecO"/>
</dbReference>
<dbReference type="FunFam" id="1.10.220.150:FF:000009">
    <property type="entry name" value="stromal membrane-associated protein 1 isoform X1"/>
    <property type="match status" value="1"/>
</dbReference>
<keyword evidence="1" id="KW-0343">GTPase activation</keyword>
<dbReference type="Gene3D" id="1.10.220.150">
    <property type="entry name" value="Arf GTPase activating protein"/>
    <property type="match status" value="1"/>
</dbReference>
<dbReference type="EMBL" id="SKCS01000078">
    <property type="protein sequence ID" value="TNN18320.1"/>
    <property type="molecule type" value="Genomic_DNA"/>
</dbReference>
<dbReference type="STRING" id="6182.A0A4Z2DQ92"/>
<dbReference type="SMART" id="SM00105">
    <property type="entry name" value="ArfGap"/>
    <property type="match status" value="1"/>
</dbReference>
<reference evidence="8 9" key="1">
    <citation type="submission" date="2019-03" db="EMBL/GenBank/DDBJ databases">
        <title>An improved genome assembly of the fluke Schistosoma japonicum.</title>
        <authorList>
            <person name="Hu W."/>
            <person name="Luo F."/>
            <person name="Yin M."/>
            <person name="Mo X."/>
            <person name="Sun C."/>
            <person name="Wu Q."/>
            <person name="Zhu B."/>
            <person name="Xiang M."/>
            <person name="Wang J."/>
            <person name="Wang Y."/>
            <person name="Zhang T."/>
            <person name="Xu B."/>
            <person name="Zheng H."/>
            <person name="Feng Z."/>
        </authorList>
    </citation>
    <scope>NUCLEOTIDE SEQUENCE [LARGE SCALE GENOMIC DNA]</scope>
    <source>
        <strain evidence="8">HuSjv2</strain>
        <tissue evidence="8">Worms</tissue>
    </source>
</reference>
<evidence type="ECO:0000313" key="8">
    <source>
        <dbReference type="EMBL" id="TNN18320.1"/>
    </source>
</evidence>
<keyword evidence="3 5" id="KW-0863">Zinc-finger</keyword>
<feature type="domain" description="Arf-GAP" evidence="7">
    <location>
        <begin position="20"/>
        <end position="138"/>
    </location>
</feature>
<accession>A0A4Z2DQ92</accession>
<evidence type="ECO:0000256" key="3">
    <source>
        <dbReference type="ARBA" id="ARBA00022771"/>
    </source>
</evidence>
<dbReference type="PANTHER" id="PTHR45705">
    <property type="entry name" value="FI20236P1"/>
    <property type="match status" value="1"/>
</dbReference>
<dbReference type="OrthoDB" id="73919at2759"/>
<feature type="region of interest" description="Disordered" evidence="6">
    <location>
        <begin position="161"/>
        <end position="186"/>
    </location>
</feature>
<dbReference type="PANTHER" id="PTHR45705:SF1">
    <property type="entry name" value="FI20236P1"/>
    <property type="match status" value="1"/>
</dbReference>
<evidence type="ECO:0000256" key="6">
    <source>
        <dbReference type="SAM" id="MobiDB-lite"/>
    </source>
</evidence>
<dbReference type="PROSITE" id="PS50115">
    <property type="entry name" value="ARFGAP"/>
    <property type="match status" value="1"/>
</dbReference>
<comment type="caution">
    <text evidence="8">The sequence shown here is derived from an EMBL/GenBank/DDBJ whole genome shotgun (WGS) entry which is preliminary data.</text>
</comment>
<dbReference type="InterPro" id="IPR001164">
    <property type="entry name" value="ArfGAP_dom"/>
</dbReference>
<organism evidence="8 9">
    <name type="scientific">Schistosoma japonicum</name>
    <name type="common">Blood fluke</name>
    <dbReference type="NCBI Taxonomy" id="6182"/>
    <lineage>
        <taxon>Eukaryota</taxon>
        <taxon>Metazoa</taxon>
        <taxon>Spiralia</taxon>
        <taxon>Lophotrochozoa</taxon>
        <taxon>Platyhelminthes</taxon>
        <taxon>Trematoda</taxon>
        <taxon>Digenea</taxon>
        <taxon>Strigeidida</taxon>
        <taxon>Schistosomatoidea</taxon>
        <taxon>Schistosomatidae</taxon>
        <taxon>Schistosoma</taxon>
    </lineage>
</organism>
<proteinExistence type="predicted"/>
<dbReference type="InterPro" id="IPR038508">
    <property type="entry name" value="ArfGAP_dom_sf"/>
</dbReference>
<sequence length="497" mass="54646">MMTSSASRRDNTKLQNERHQLIIQELLRDEDNKYCADCDAKGPRWASWNIGIFLCIRCAGIHRNLGVHISKVKSVNLDTWTPMQLAVMREMGNSRARAVYEANLPDNFRRPQTDSALETFIRAKYEQKRYIAQEYTPIKPDVESLMKELQRLELSLKKKPTSVSLGPHLHQPATKTHHSNKEASVTLSEKSIVNRTNNDFDLLGLDCTSSPVNKSGLFERSGHNQANCKSQQQQPTAADLQSVSSHVDTSQHKEQSKDTTSSLTSDLLGLDFGCTSFVTGKPSNVGNDGQTSSVSPTKITKDSILALYQHGTSQSGGLGCSSYSRTMGQLPTSSLSGGQYFACNSSVNNPMHIRSINNLGDGQTKESNFSLNQFPSHGISMNPVEAKSLNGPSQFIPASNFAIWPENNTSTYSPAAAQPKQNVIPNQFGSFVGTIPVNCNPNNPCTNTPTQSWNMNQPFGNFVSHSANNMVRNNEMYSSQVKGQLTSLYLGESSLNP</sequence>
<evidence type="ECO:0000256" key="4">
    <source>
        <dbReference type="ARBA" id="ARBA00022833"/>
    </source>
</evidence>
<evidence type="ECO:0000256" key="5">
    <source>
        <dbReference type="PROSITE-ProRule" id="PRU00288"/>
    </source>
</evidence>
<keyword evidence="2" id="KW-0479">Metal-binding</keyword>
<evidence type="ECO:0000313" key="9">
    <source>
        <dbReference type="Proteomes" id="UP000311919"/>
    </source>
</evidence>
<dbReference type="Proteomes" id="UP000311919">
    <property type="component" value="Unassembled WGS sequence"/>
</dbReference>
<evidence type="ECO:0000256" key="2">
    <source>
        <dbReference type="ARBA" id="ARBA00022723"/>
    </source>
</evidence>
<name>A0A4Z2DQ92_SCHJA</name>
<keyword evidence="9" id="KW-1185">Reference proteome</keyword>
<dbReference type="AlphaFoldDB" id="A0A4Z2DQ92"/>
<dbReference type="SUPFAM" id="SSF57863">
    <property type="entry name" value="ArfGap/RecO-like zinc finger"/>
    <property type="match status" value="1"/>
</dbReference>
<protein>
    <submittedName>
        <fullName evidence="8">Stromal membrane-associated protein</fullName>
    </submittedName>
</protein>
<feature type="compositionally biased region" description="Polar residues" evidence="6">
    <location>
        <begin position="223"/>
        <end position="248"/>
    </location>
</feature>
<dbReference type="Pfam" id="PF01412">
    <property type="entry name" value="ArfGap"/>
    <property type="match status" value="1"/>
</dbReference>
<gene>
    <name evidence="8" type="ORF">EWB00_010344</name>
</gene>
<dbReference type="InterPro" id="IPR044732">
    <property type="entry name" value="ArfGAP_SMAP1-like"/>
</dbReference>
<feature type="region of interest" description="Disordered" evidence="6">
    <location>
        <begin position="216"/>
        <end position="262"/>
    </location>
</feature>
<keyword evidence="4" id="KW-0862">Zinc</keyword>
<dbReference type="CDD" id="cd08839">
    <property type="entry name" value="ArfGap_SMAP"/>
    <property type="match status" value="1"/>
</dbReference>
<dbReference type="GO" id="GO:0005096">
    <property type="term" value="F:GTPase activator activity"/>
    <property type="evidence" value="ECO:0007669"/>
    <property type="project" value="UniProtKB-KW"/>
</dbReference>
<evidence type="ECO:0000256" key="1">
    <source>
        <dbReference type="ARBA" id="ARBA00022468"/>
    </source>
</evidence>
<dbReference type="InterPro" id="IPR051718">
    <property type="entry name" value="ARF_GTPase-activating"/>
</dbReference>
<dbReference type="PRINTS" id="PR00405">
    <property type="entry name" value="REVINTRACTNG"/>
</dbReference>